<proteinExistence type="predicted"/>
<reference evidence="2" key="1">
    <citation type="journal article" date="2011" name="J. Bacteriol.">
        <title>Genome sequences of eight morphologically diverse alphaproteobacteria.</title>
        <authorList>
            <consortium name="US DOE Joint Genome Institute"/>
            <person name="Brown P.J."/>
            <person name="Kysela D.T."/>
            <person name="Buechlein A."/>
            <person name="Hemmerich C."/>
            <person name="Brun Y.V."/>
        </authorList>
    </citation>
    <scope>NUCLEOTIDE SEQUENCE [LARGE SCALE GENOMIC DNA]</scope>
    <source>
        <strain evidence="2">ATCC 51888 / DSM 1869 / NCIB 11706 / TK 0415</strain>
    </source>
</reference>
<evidence type="ECO:0000313" key="2">
    <source>
        <dbReference type="Proteomes" id="UP000002033"/>
    </source>
</evidence>
<protein>
    <submittedName>
        <fullName evidence="1">Uncharacterized protein</fullName>
    </submittedName>
</protein>
<name>D8JWA3_HYPDA</name>
<sequence length="91" mass="10182">MTDDVVEKFRAMAKDPAAWLPGLIEKYLADSIASSADAKPLEAMTAAEVKAIALQQLITHFFPYEVEVLSIDIENREVHYTVKLPPPIERI</sequence>
<organism evidence="1 2">
    <name type="scientific">Hyphomicrobium denitrificans (strain ATCC 51888 / DSM 1869 / NCIMB 11706 / TK 0415)</name>
    <dbReference type="NCBI Taxonomy" id="582899"/>
    <lineage>
        <taxon>Bacteria</taxon>
        <taxon>Pseudomonadati</taxon>
        <taxon>Pseudomonadota</taxon>
        <taxon>Alphaproteobacteria</taxon>
        <taxon>Hyphomicrobiales</taxon>
        <taxon>Hyphomicrobiaceae</taxon>
        <taxon>Hyphomicrobium</taxon>
    </lineage>
</organism>
<gene>
    <name evidence="1" type="ordered locus">Hden_1204</name>
</gene>
<dbReference type="STRING" id="582899.Hden_1204"/>
<dbReference type="HOGENOM" id="CLU_2422958_0_0_5"/>
<accession>D8JWA3</accession>
<dbReference type="EMBL" id="CP002083">
    <property type="protein sequence ID" value="ADJ23016.1"/>
    <property type="molecule type" value="Genomic_DNA"/>
</dbReference>
<evidence type="ECO:0000313" key="1">
    <source>
        <dbReference type="EMBL" id="ADJ23016.1"/>
    </source>
</evidence>
<dbReference type="Proteomes" id="UP000002033">
    <property type="component" value="Chromosome"/>
</dbReference>
<dbReference type="KEGG" id="hdn:Hden_1204"/>
<keyword evidence="2" id="KW-1185">Reference proteome</keyword>
<dbReference type="RefSeq" id="WP_013215231.1">
    <property type="nucleotide sequence ID" value="NC_014313.1"/>
</dbReference>
<dbReference type="AlphaFoldDB" id="D8JWA3"/>